<proteinExistence type="predicted"/>
<feature type="coiled-coil region" evidence="1">
    <location>
        <begin position="57"/>
        <end position="84"/>
    </location>
</feature>
<organism evidence="2 3">
    <name type="scientific">Flavobacterium rivulicola</name>
    <dbReference type="NCBI Taxonomy" id="2732161"/>
    <lineage>
        <taxon>Bacteria</taxon>
        <taxon>Pseudomonadati</taxon>
        <taxon>Bacteroidota</taxon>
        <taxon>Flavobacteriia</taxon>
        <taxon>Flavobacteriales</taxon>
        <taxon>Flavobacteriaceae</taxon>
        <taxon>Flavobacterium</taxon>
    </lineage>
</organism>
<gene>
    <name evidence="2" type="ORF">HKT18_10370</name>
</gene>
<dbReference type="EMBL" id="JABEVX010000006">
    <property type="protein sequence ID" value="NNT72622.1"/>
    <property type="molecule type" value="Genomic_DNA"/>
</dbReference>
<dbReference type="AlphaFoldDB" id="A0A7Y3RB12"/>
<reference evidence="2 3" key="1">
    <citation type="submission" date="2020-05" db="EMBL/GenBank/DDBJ databases">
        <title>Draft genome of Flavobacterium sp. IMCC34852.</title>
        <authorList>
            <person name="Song J."/>
            <person name="Cho J.-C."/>
        </authorList>
    </citation>
    <scope>NUCLEOTIDE SEQUENCE [LARGE SCALE GENOMIC DNA]</scope>
    <source>
        <strain evidence="2 3">IMCC34852</strain>
    </source>
</reference>
<keyword evidence="3" id="KW-1185">Reference proteome</keyword>
<name>A0A7Y3RB12_9FLAO</name>
<evidence type="ECO:0000313" key="2">
    <source>
        <dbReference type="EMBL" id="NNT72622.1"/>
    </source>
</evidence>
<dbReference type="RefSeq" id="WP_171222786.1">
    <property type="nucleotide sequence ID" value="NZ_CP121446.1"/>
</dbReference>
<protein>
    <submittedName>
        <fullName evidence="2">Uncharacterized protein</fullName>
    </submittedName>
</protein>
<evidence type="ECO:0000256" key="1">
    <source>
        <dbReference type="SAM" id="Coils"/>
    </source>
</evidence>
<sequence>MGSVKNLKKDINFVLGDIIEAVYIYEMTTSGKPSDKTNAIIDEAISSFDALITKVNAKKVENKKAHFKQINAELEQTANQLVEKINALQ</sequence>
<keyword evidence="1" id="KW-0175">Coiled coil</keyword>
<comment type="caution">
    <text evidence="2">The sequence shown here is derived from an EMBL/GenBank/DDBJ whole genome shotgun (WGS) entry which is preliminary data.</text>
</comment>
<dbReference type="Proteomes" id="UP000536509">
    <property type="component" value="Unassembled WGS sequence"/>
</dbReference>
<accession>A0A7Y3RB12</accession>
<evidence type="ECO:0000313" key="3">
    <source>
        <dbReference type="Proteomes" id="UP000536509"/>
    </source>
</evidence>